<evidence type="ECO:0000313" key="3">
    <source>
        <dbReference type="Proteomes" id="UP000298138"/>
    </source>
</evidence>
<keyword evidence="3" id="KW-1185">Reference proteome</keyword>
<accession>A0A4S2MSP5</accession>
<dbReference type="EMBL" id="ML220133">
    <property type="protein sequence ID" value="TGZ79248.1"/>
    <property type="molecule type" value="Genomic_DNA"/>
</dbReference>
<organism evidence="2 3">
    <name type="scientific">Ascodesmis nigricans</name>
    <dbReference type="NCBI Taxonomy" id="341454"/>
    <lineage>
        <taxon>Eukaryota</taxon>
        <taxon>Fungi</taxon>
        <taxon>Dikarya</taxon>
        <taxon>Ascomycota</taxon>
        <taxon>Pezizomycotina</taxon>
        <taxon>Pezizomycetes</taxon>
        <taxon>Pezizales</taxon>
        <taxon>Ascodesmidaceae</taxon>
        <taxon>Ascodesmis</taxon>
    </lineage>
</organism>
<evidence type="ECO:0000313" key="2">
    <source>
        <dbReference type="EMBL" id="TGZ79248.1"/>
    </source>
</evidence>
<proteinExistence type="predicted"/>
<reference evidence="2 3" key="1">
    <citation type="submission" date="2019-04" db="EMBL/GenBank/DDBJ databases">
        <title>Comparative genomics and transcriptomics to analyze fruiting body development in filamentous ascomycetes.</title>
        <authorList>
            <consortium name="DOE Joint Genome Institute"/>
            <person name="Lutkenhaus R."/>
            <person name="Traeger S."/>
            <person name="Breuer J."/>
            <person name="Kuo A."/>
            <person name="Lipzen A."/>
            <person name="Pangilinan J."/>
            <person name="Dilworth D."/>
            <person name="Sandor L."/>
            <person name="Poggeler S."/>
            <person name="Barry K."/>
            <person name="Grigoriev I.V."/>
            <person name="Nowrousian M."/>
        </authorList>
    </citation>
    <scope>NUCLEOTIDE SEQUENCE [LARGE SCALE GENOMIC DNA]</scope>
    <source>
        <strain evidence="2 3">CBS 389.68</strain>
    </source>
</reference>
<gene>
    <name evidence="2" type="ORF">EX30DRAFT_342547</name>
</gene>
<dbReference type="InParanoid" id="A0A4S2MSP5"/>
<feature type="transmembrane region" description="Helical" evidence="1">
    <location>
        <begin position="47"/>
        <end position="68"/>
    </location>
</feature>
<protein>
    <submittedName>
        <fullName evidence="2">Uncharacterized protein</fullName>
    </submittedName>
</protein>
<keyword evidence="1" id="KW-0472">Membrane</keyword>
<keyword evidence="1" id="KW-0812">Transmembrane</keyword>
<sequence length="74" mass="8261">MSPCEFNPKVLMLDTTGWLGWSLGVGYSIDAVQSCIMLYRTVPGFEPVLFCFVLFCFIAASAFIRLTFTPLRNG</sequence>
<evidence type="ECO:0000256" key="1">
    <source>
        <dbReference type="SAM" id="Phobius"/>
    </source>
</evidence>
<dbReference type="AlphaFoldDB" id="A0A4S2MSP5"/>
<name>A0A4S2MSP5_9PEZI</name>
<dbReference type="Proteomes" id="UP000298138">
    <property type="component" value="Unassembled WGS sequence"/>
</dbReference>
<keyword evidence="1" id="KW-1133">Transmembrane helix</keyword>